<comment type="caution">
    <text evidence="6">The sequence shown here is derived from an EMBL/GenBank/DDBJ whole genome shotgun (WGS) entry which is preliminary data.</text>
</comment>
<name>A0ABW9B1K3_9BURK</name>
<dbReference type="SUPFAM" id="SSF51679">
    <property type="entry name" value="Bacterial luciferase-like"/>
    <property type="match status" value="1"/>
</dbReference>
<protein>
    <submittedName>
        <fullName evidence="6">LLM class oxidoreductase</fullName>
    </submittedName>
</protein>
<dbReference type="InterPro" id="IPR020020">
    <property type="entry name" value="Luciferase-type_oxidoreductase"/>
</dbReference>
<organism evidence="6 7">
    <name type="scientific">Paraburkholderia dipogonis</name>
    <dbReference type="NCBI Taxonomy" id="1211383"/>
    <lineage>
        <taxon>Bacteria</taxon>
        <taxon>Pseudomonadati</taxon>
        <taxon>Pseudomonadota</taxon>
        <taxon>Betaproteobacteria</taxon>
        <taxon>Burkholderiales</taxon>
        <taxon>Burkholderiaceae</taxon>
        <taxon>Paraburkholderia</taxon>
    </lineage>
</organism>
<evidence type="ECO:0000256" key="2">
    <source>
        <dbReference type="ARBA" id="ARBA00022643"/>
    </source>
</evidence>
<evidence type="ECO:0000256" key="4">
    <source>
        <dbReference type="ARBA" id="ARBA00023033"/>
    </source>
</evidence>
<evidence type="ECO:0000256" key="1">
    <source>
        <dbReference type="ARBA" id="ARBA00022630"/>
    </source>
</evidence>
<dbReference type="PANTHER" id="PTHR30011">
    <property type="entry name" value="ALKANESULFONATE MONOOXYGENASE-RELATED"/>
    <property type="match status" value="1"/>
</dbReference>
<keyword evidence="3" id="KW-0560">Oxidoreductase</keyword>
<dbReference type="InterPro" id="IPR051260">
    <property type="entry name" value="Diverse_substr_monoxygenases"/>
</dbReference>
<dbReference type="RefSeq" id="WP_408180345.1">
    <property type="nucleotide sequence ID" value="NZ_JAQQEZ010000031.1"/>
</dbReference>
<dbReference type="Gene3D" id="3.20.20.30">
    <property type="entry name" value="Luciferase-like domain"/>
    <property type="match status" value="1"/>
</dbReference>
<dbReference type="EMBL" id="JAQQEZ010000031">
    <property type="protein sequence ID" value="MFM0005646.1"/>
    <property type="molecule type" value="Genomic_DNA"/>
</dbReference>
<reference evidence="6 7" key="1">
    <citation type="journal article" date="2024" name="Chem. Sci.">
        <title>Discovery of megapolipeptins by genome mining of a Burkholderiales bacteria collection.</title>
        <authorList>
            <person name="Paulo B.S."/>
            <person name="Recchia M.J.J."/>
            <person name="Lee S."/>
            <person name="Fergusson C.H."/>
            <person name="Romanowski S.B."/>
            <person name="Hernandez A."/>
            <person name="Krull N."/>
            <person name="Liu D.Y."/>
            <person name="Cavanagh H."/>
            <person name="Bos A."/>
            <person name="Gray C.A."/>
            <person name="Murphy B.T."/>
            <person name="Linington R.G."/>
            <person name="Eustaquio A.S."/>
        </authorList>
    </citation>
    <scope>NUCLEOTIDE SEQUENCE [LARGE SCALE GENOMIC DNA]</scope>
    <source>
        <strain evidence="6 7">RL17-350-BIC-A</strain>
    </source>
</reference>
<accession>A0ABW9B1K3</accession>
<evidence type="ECO:0000313" key="6">
    <source>
        <dbReference type="EMBL" id="MFM0005646.1"/>
    </source>
</evidence>
<evidence type="ECO:0000256" key="3">
    <source>
        <dbReference type="ARBA" id="ARBA00023002"/>
    </source>
</evidence>
<keyword evidence="1" id="KW-0285">Flavoprotein</keyword>
<dbReference type="InterPro" id="IPR011251">
    <property type="entry name" value="Luciferase-like_dom"/>
</dbReference>
<proteinExistence type="predicted"/>
<gene>
    <name evidence="6" type="ORF">PQR57_32180</name>
</gene>
<evidence type="ECO:0000259" key="5">
    <source>
        <dbReference type="Pfam" id="PF00296"/>
    </source>
</evidence>
<keyword evidence="7" id="KW-1185">Reference proteome</keyword>
<dbReference type="Proteomes" id="UP001629230">
    <property type="component" value="Unassembled WGS sequence"/>
</dbReference>
<dbReference type="Pfam" id="PF00296">
    <property type="entry name" value="Bac_luciferase"/>
    <property type="match status" value="1"/>
</dbReference>
<keyword evidence="2" id="KW-0288">FMN</keyword>
<feature type="domain" description="Luciferase-like" evidence="5">
    <location>
        <begin position="33"/>
        <end position="226"/>
    </location>
</feature>
<sequence length="331" mass="36438">MESRVQNPVHDHFALARQPAYARLFAPAKLTVGLILPLETHPDSPAPTMQDHVEMAQKADNLGFAALWMRDVPFYYPSYGDVGQVFDPMVYIAYLAAYTSRIALGTAGIVLPMREPLILAKQVASLDQLSRGRMVIGMSSGDRPSEYPLFGIDFETRGDRFRDAFSVYKTVIEESFPHFASPRFGSAWGTLDLVPKPAYERTPAIAVGHAQQSLAWIAKNMDGFIGSSPVTHQLPAFATQWHTLVSESCGAEQFKPLGIGGFLDLVEDPNEPLIRTRGGFRSGSKSLASFLHNAQNAGVNHVSLNPKVSRRPYSELMDELAADVLPHFPSH</sequence>
<dbReference type="NCBIfam" id="TIGR03571">
    <property type="entry name" value="lucif_BA3436"/>
    <property type="match status" value="1"/>
</dbReference>
<evidence type="ECO:0000313" key="7">
    <source>
        <dbReference type="Proteomes" id="UP001629230"/>
    </source>
</evidence>
<keyword evidence="4" id="KW-0503">Monooxygenase</keyword>
<dbReference type="InterPro" id="IPR036661">
    <property type="entry name" value="Luciferase-like_sf"/>
</dbReference>
<dbReference type="PANTHER" id="PTHR30011:SF16">
    <property type="entry name" value="C2H2 FINGER DOMAIN TRANSCRIPTION FACTOR (EUROFUNG)-RELATED"/>
    <property type="match status" value="1"/>
</dbReference>